<protein>
    <recommendedName>
        <fullName evidence="4">Mitochondrial protein</fullName>
    </recommendedName>
</protein>
<comment type="caution">
    <text evidence="2">The sequence shown here is derived from an EMBL/GenBank/DDBJ whole genome shotgun (WGS) entry which is preliminary data.</text>
</comment>
<accession>A0AA38TJM8</accession>
<evidence type="ECO:0000313" key="2">
    <source>
        <dbReference type="EMBL" id="KAJ9558243.1"/>
    </source>
</evidence>
<dbReference type="EMBL" id="JARYMX010000003">
    <property type="protein sequence ID" value="KAJ9558243.1"/>
    <property type="molecule type" value="Genomic_DNA"/>
</dbReference>
<feature type="compositionally biased region" description="Low complexity" evidence="1">
    <location>
        <begin position="29"/>
        <end position="45"/>
    </location>
</feature>
<dbReference type="Proteomes" id="UP001172457">
    <property type="component" value="Chromosome 3"/>
</dbReference>
<evidence type="ECO:0000313" key="3">
    <source>
        <dbReference type="Proteomes" id="UP001172457"/>
    </source>
</evidence>
<gene>
    <name evidence="2" type="ORF">OSB04_012857</name>
</gene>
<reference evidence="2" key="1">
    <citation type="submission" date="2023-03" db="EMBL/GenBank/DDBJ databases">
        <title>Chromosome-scale reference genome and RAD-based genetic map of yellow starthistle (Centaurea solstitialis) reveal putative structural variation and QTLs associated with invader traits.</title>
        <authorList>
            <person name="Reatini B."/>
            <person name="Cang F.A."/>
            <person name="Jiang Q."/>
            <person name="Mckibben M.T.W."/>
            <person name="Barker M.S."/>
            <person name="Rieseberg L.H."/>
            <person name="Dlugosch K.M."/>
        </authorList>
    </citation>
    <scope>NUCLEOTIDE SEQUENCE</scope>
    <source>
        <strain evidence="2">CAN-66</strain>
        <tissue evidence="2">Leaf</tissue>
    </source>
</reference>
<sequence>MYLVSEPHVSCSLCPNFVPASATPPTPAPALAAQEAPPSPAAQNAPPSPPPPAASPATPWCNPCSHDSVLPRHFADLATLSSSPIHLAHFAHKDPKGFKFAAKHPKWLDAMTEEMSALRLNDTWDLVPRPTASNVVGSKWVFRTKFQCDGSKGVNEPSIGYLDSTRYVESSSIRV</sequence>
<name>A0AA38TJM8_9ASTR</name>
<proteinExistence type="predicted"/>
<dbReference type="AlphaFoldDB" id="A0AA38TJM8"/>
<keyword evidence="3" id="KW-1185">Reference proteome</keyword>
<evidence type="ECO:0008006" key="4">
    <source>
        <dbReference type="Google" id="ProtNLM"/>
    </source>
</evidence>
<organism evidence="2 3">
    <name type="scientific">Centaurea solstitialis</name>
    <name type="common">yellow star-thistle</name>
    <dbReference type="NCBI Taxonomy" id="347529"/>
    <lineage>
        <taxon>Eukaryota</taxon>
        <taxon>Viridiplantae</taxon>
        <taxon>Streptophyta</taxon>
        <taxon>Embryophyta</taxon>
        <taxon>Tracheophyta</taxon>
        <taxon>Spermatophyta</taxon>
        <taxon>Magnoliopsida</taxon>
        <taxon>eudicotyledons</taxon>
        <taxon>Gunneridae</taxon>
        <taxon>Pentapetalae</taxon>
        <taxon>asterids</taxon>
        <taxon>campanulids</taxon>
        <taxon>Asterales</taxon>
        <taxon>Asteraceae</taxon>
        <taxon>Carduoideae</taxon>
        <taxon>Cardueae</taxon>
        <taxon>Centaureinae</taxon>
        <taxon>Centaurea</taxon>
    </lineage>
</organism>
<evidence type="ECO:0000256" key="1">
    <source>
        <dbReference type="SAM" id="MobiDB-lite"/>
    </source>
</evidence>
<feature type="region of interest" description="Disordered" evidence="1">
    <location>
        <begin position="24"/>
        <end position="58"/>
    </location>
</feature>